<dbReference type="PANTHER" id="PTHR38434">
    <property type="entry name" value="BLL2549 PROTEIN"/>
    <property type="match status" value="1"/>
</dbReference>
<feature type="transmembrane region" description="Helical" evidence="2">
    <location>
        <begin position="755"/>
        <end position="773"/>
    </location>
</feature>
<gene>
    <name evidence="3" type="ORF">J2R98_002343</name>
</gene>
<keyword evidence="1" id="KW-0175">Coiled coil</keyword>
<feature type="transmembrane region" description="Helical" evidence="2">
    <location>
        <begin position="631"/>
        <end position="650"/>
    </location>
</feature>
<feature type="transmembrane region" description="Helical" evidence="2">
    <location>
        <begin position="418"/>
        <end position="438"/>
    </location>
</feature>
<feature type="coiled-coil region" evidence="1">
    <location>
        <begin position="1"/>
        <end position="79"/>
    </location>
</feature>
<dbReference type="RefSeq" id="WP_307069124.1">
    <property type="nucleotide sequence ID" value="NZ_JAUSUP010000009.1"/>
</dbReference>
<feature type="transmembrane region" description="Helical" evidence="2">
    <location>
        <begin position="337"/>
        <end position="357"/>
    </location>
</feature>
<keyword evidence="2" id="KW-0812">Transmembrane</keyword>
<evidence type="ECO:0000256" key="1">
    <source>
        <dbReference type="SAM" id="Coils"/>
    </source>
</evidence>
<feature type="transmembrane region" description="Helical" evidence="2">
    <location>
        <begin position="529"/>
        <end position="548"/>
    </location>
</feature>
<feature type="transmembrane region" description="Helical" evidence="2">
    <location>
        <begin position="259"/>
        <end position="281"/>
    </location>
</feature>
<protein>
    <submittedName>
        <fullName evidence="3">Membrane protein</fullName>
    </submittedName>
</protein>
<evidence type="ECO:0000313" key="4">
    <source>
        <dbReference type="Proteomes" id="UP001236723"/>
    </source>
</evidence>
<organism evidence="3 4">
    <name type="scientific">Alkalibacillus filiformis</name>
    <dbReference type="NCBI Taxonomy" id="200990"/>
    <lineage>
        <taxon>Bacteria</taxon>
        <taxon>Bacillati</taxon>
        <taxon>Bacillota</taxon>
        <taxon>Bacilli</taxon>
        <taxon>Bacillales</taxon>
        <taxon>Bacillaceae</taxon>
        <taxon>Alkalibacillus</taxon>
    </lineage>
</organism>
<keyword evidence="2" id="KW-0472">Membrane</keyword>
<feature type="transmembrane region" description="Helical" evidence="2">
    <location>
        <begin position="662"/>
        <end position="686"/>
    </location>
</feature>
<name>A0ABU0DW18_9BACI</name>
<feature type="transmembrane region" description="Helical" evidence="2">
    <location>
        <begin position="364"/>
        <end position="384"/>
    </location>
</feature>
<feature type="transmembrane region" description="Helical" evidence="2">
    <location>
        <begin position="199"/>
        <end position="222"/>
    </location>
</feature>
<feature type="transmembrane region" description="Helical" evidence="2">
    <location>
        <begin position="811"/>
        <end position="828"/>
    </location>
</feature>
<feature type="transmembrane region" description="Helical" evidence="2">
    <location>
        <begin position="313"/>
        <end position="331"/>
    </location>
</feature>
<keyword evidence="4" id="KW-1185">Reference proteome</keyword>
<accession>A0ABU0DW18</accession>
<keyword evidence="2" id="KW-1133">Transmembrane helix</keyword>
<dbReference type="EMBL" id="JAUSUP010000009">
    <property type="protein sequence ID" value="MDQ0352498.1"/>
    <property type="molecule type" value="Genomic_DNA"/>
</dbReference>
<dbReference type="Pfam" id="PF10101">
    <property type="entry name" value="DUF2339"/>
    <property type="match status" value="1"/>
</dbReference>
<feature type="coiled-coil region" evidence="1">
    <location>
        <begin position="104"/>
        <end position="179"/>
    </location>
</feature>
<feature type="transmembrane region" description="Helical" evidence="2">
    <location>
        <begin position="560"/>
        <end position="578"/>
    </location>
</feature>
<feature type="transmembrane region" description="Helical" evidence="2">
    <location>
        <begin position="234"/>
        <end position="252"/>
    </location>
</feature>
<feature type="transmembrane region" description="Helical" evidence="2">
    <location>
        <begin position="390"/>
        <end position="411"/>
    </location>
</feature>
<comment type="caution">
    <text evidence="3">The sequence shown here is derived from an EMBL/GenBank/DDBJ whole genome shotgun (WGS) entry which is preliminary data.</text>
</comment>
<dbReference type="InterPro" id="IPR019286">
    <property type="entry name" value="DUF2339_TM"/>
</dbReference>
<feature type="transmembrane region" description="Helical" evidence="2">
    <location>
        <begin position="692"/>
        <end position="709"/>
    </location>
</feature>
<reference evidence="3 4" key="1">
    <citation type="submission" date="2023-07" db="EMBL/GenBank/DDBJ databases">
        <title>Genomic Encyclopedia of Type Strains, Phase IV (KMG-IV): sequencing the most valuable type-strain genomes for metagenomic binning, comparative biology and taxonomic classification.</title>
        <authorList>
            <person name="Goeker M."/>
        </authorList>
    </citation>
    <scope>NUCLEOTIDE SEQUENCE [LARGE SCALE GENOMIC DNA]</scope>
    <source>
        <strain evidence="3 4">DSM 15448</strain>
    </source>
</reference>
<feature type="transmembrane region" description="Helical" evidence="2">
    <location>
        <begin position="785"/>
        <end position="805"/>
    </location>
</feature>
<evidence type="ECO:0000256" key="2">
    <source>
        <dbReference type="SAM" id="Phobius"/>
    </source>
</evidence>
<feature type="transmembrane region" description="Helical" evidence="2">
    <location>
        <begin position="287"/>
        <end position="306"/>
    </location>
</feature>
<feature type="transmembrane region" description="Helical" evidence="2">
    <location>
        <begin position="599"/>
        <end position="619"/>
    </location>
</feature>
<proteinExistence type="predicted"/>
<feature type="transmembrane region" description="Helical" evidence="2">
    <location>
        <begin position="478"/>
        <end position="494"/>
    </location>
</feature>
<feature type="transmembrane region" description="Helical" evidence="2">
    <location>
        <begin position="450"/>
        <end position="466"/>
    </location>
</feature>
<dbReference type="PANTHER" id="PTHR38434:SF1">
    <property type="entry name" value="BLL2549 PROTEIN"/>
    <property type="match status" value="1"/>
</dbReference>
<dbReference type="Proteomes" id="UP001236723">
    <property type="component" value="Unassembled WGS sequence"/>
</dbReference>
<sequence length="845" mass="97496">MDQIKNQLNKIKDEQVKLTEQFNDVVKEYESSDVHQENEMFRKKNEEYQEKLHKLNEQFEQIEKENQKLRYALQEQMLDEKTNLLKVSKEKLDTYFSFNTDNTHNRLTSLEENSRREIEKLKHKADQSVEENKHQILSKLNSLEAELDEMIHEERQLLAKQEKELLNSYSKEYNQLADEELTEDVIQKRAKQNQVEMKIGLGWINKIGILLILFGVAAAFRYSYSTWFNDYAKGGLFSLLGFIMLFGGEWLYRKDKRVFSLGLIGGGVAVLYGSIFFSYFLLEIIGLITALLLSVLVTFTAIALSLHYQSKTVCTFGLVGGYIPFYSYLISFGLEGMSVYAAMVYILILNLSILWISFQKQWNIVHYISYLLNLPSFFILIYLSPTYGGSLLYTTSIFLLYLLLTLGYPLAKKVSFKWLDVSILAINTAISCTVIYQLFNALGWEDFRGLLAVAFCLIYFGLGRFVDQKMNEQKEMMVLFYGTSITFLVLVVPFQFGVEWLALGWLIESVVIMLYANRHKLALLEKAGWVIFGLTLVTFAVEALKYTGGMPDMTPDYFHFKYFAVITGLVLVMFYYVYDQTKTNRTHLFNGFPQFIQGLKYFTLVNVWVYIVTEAAYWFGQMVDTSFEHFILYQLLIFSFLSVALGYVLKKITILYDRIVKYFCLVLYFIGILVGLFVTATMPILGGEQDTVIDYVTLGILVGFNVLIYATGRDLLMAYIRGQHKNVELYPTIIAVYFISVLTAFLHVQFQLGDVGFVVSSIYLIVAISYIVYGFKNKFVYLRRLGLGLTLLTTGKLVFFDLAFLTEGNKILAYFSFGLALLGISYIYQKMASYQEENDQEKKVS</sequence>
<feature type="transmembrane region" description="Helical" evidence="2">
    <location>
        <begin position="729"/>
        <end position="749"/>
    </location>
</feature>
<feature type="transmembrane region" description="Helical" evidence="2">
    <location>
        <begin position="500"/>
        <end position="517"/>
    </location>
</feature>
<evidence type="ECO:0000313" key="3">
    <source>
        <dbReference type="EMBL" id="MDQ0352498.1"/>
    </source>
</evidence>